<proteinExistence type="predicted"/>
<gene>
    <name evidence="3" type="primary">Dgri\GH21410</name>
    <name evidence="3" type="ORF">Dgri_GH21410</name>
</gene>
<feature type="compositionally biased region" description="Low complexity" evidence="1">
    <location>
        <begin position="65"/>
        <end position="94"/>
    </location>
</feature>
<dbReference type="HOGENOM" id="CLU_2388507_0_0_1"/>
<reference evidence="3 4" key="1">
    <citation type="journal article" date="2007" name="Nature">
        <title>Evolution of genes and genomes on the Drosophila phylogeny.</title>
        <authorList>
            <consortium name="Drosophila 12 Genomes Consortium"/>
            <person name="Clark A.G."/>
            <person name="Eisen M.B."/>
            <person name="Smith D.R."/>
            <person name="Bergman C.M."/>
            <person name="Oliver B."/>
            <person name="Markow T.A."/>
            <person name="Kaufman T.C."/>
            <person name="Kellis M."/>
            <person name="Gelbart W."/>
            <person name="Iyer V.N."/>
            <person name="Pollard D.A."/>
            <person name="Sackton T.B."/>
            <person name="Larracuente A.M."/>
            <person name="Singh N.D."/>
            <person name="Abad J.P."/>
            <person name="Abt D.N."/>
            <person name="Adryan B."/>
            <person name="Aguade M."/>
            <person name="Akashi H."/>
            <person name="Anderson W.W."/>
            <person name="Aquadro C.F."/>
            <person name="Ardell D.H."/>
            <person name="Arguello R."/>
            <person name="Artieri C.G."/>
            <person name="Barbash D.A."/>
            <person name="Barker D."/>
            <person name="Barsanti P."/>
            <person name="Batterham P."/>
            <person name="Batzoglou S."/>
            <person name="Begun D."/>
            <person name="Bhutkar A."/>
            <person name="Blanco E."/>
            <person name="Bosak S.A."/>
            <person name="Bradley R.K."/>
            <person name="Brand A.D."/>
            <person name="Brent M.R."/>
            <person name="Brooks A.N."/>
            <person name="Brown R.H."/>
            <person name="Butlin R.K."/>
            <person name="Caggese C."/>
            <person name="Calvi B.R."/>
            <person name="Bernardo de Carvalho A."/>
            <person name="Caspi A."/>
            <person name="Castrezana S."/>
            <person name="Celniker S.E."/>
            <person name="Chang J.L."/>
            <person name="Chapple C."/>
            <person name="Chatterji S."/>
            <person name="Chinwalla A."/>
            <person name="Civetta A."/>
            <person name="Clifton S.W."/>
            <person name="Comeron J.M."/>
            <person name="Costello J.C."/>
            <person name="Coyne J.A."/>
            <person name="Daub J."/>
            <person name="David R.G."/>
            <person name="Delcher A.L."/>
            <person name="Delehaunty K."/>
            <person name="Do C.B."/>
            <person name="Ebling H."/>
            <person name="Edwards K."/>
            <person name="Eickbush T."/>
            <person name="Evans J.D."/>
            <person name="Filipski A."/>
            <person name="Findeiss S."/>
            <person name="Freyhult E."/>
            <person name="Fulton L."/>
            <person name="Fulton R."/>
            <person name="Garcia A.C."/>
            <person name="Gardiner A."/>
            <person name="Garfield D.A."/>
            <person name="Garvin B.E."/>
            <person name="Gibson G."/>
            <person name="Gilbert D."/>
            <person name="Gnerre S."/>
            <person name="Godfrey J."/>
            <person name="Good R."/>
            <person name="Gotea V."/>
            <person name="Gravely B."/>
            <person name="Greenberg A.J."/>
            <person name="Griffiths-Jones S."/>
            <person name="Gross S."/>
            <person name="Guigo R."/>
            <person name="Gustafson E.A."/>
            <person name="Haerty W."/>
            <person name="Hahn M.W."/>
            <person name="Halligan D.L."/>
            <person name="Halpern A.L."/>
            <person name="Halter G.M."/>
            <person name="Han M.V."/>
            <person name="Heger A."/>
            <person name="Hillier L."/>
            <person name="Hinrichs A.S."/>
            <person name="Holmes I."/>
            <person name="Hoskins R.A."/>
            <person name="Hubisz M.J."/>
            <person name="Hultmark D."/>
            <person name="Huntley M.A."/>
            <person name="Jaffe D.B."/>
            <person name="Jagadeeshan S."/>
            <person name="Jeck W.R."/>
            <person name="Johnson J."/>
            <person name="Jones C.D."/>
            <person name="Jordan W.C."/>
            <person name="Karpen G.H."/>
            <person name="Kataoka E."/>
            <person name="Keightley P.D."/>
            <person name="Kheradpour P."/>
            <person name="Kirkness E.F."/>
            <person name="Koerich L.B."/>
            <person name="Kristiansen K."/>
            <person name="Kudrna D."/>
            <person name="Kulathinal R.J."/>
            <person name="Kumar S."/>
            <person name="Kwok R."/>
            <person name="Lander E."/>
            <person name="Langley C.H."/>
            <person name="Lapoint R."/>
            <person name="Lazzaro B.P."/>
            <person name="Lee S.J."/>
            <person name="Levesque L."/>
            <person name="Li R."/>
            <person name="Lin C.F."/>
            <person name="Lin M.F."/>
            <person name="Lindblad-Toh K."/>
            <person name="Llopart A."/>
            <person name="Long M."/>
            <person name="Low L."/>
            <person name="Lozovsky E."/>
            <person name="Lu J."/>
            <person name="Luo M."/>
            <person name="Machado C.A."/>
            <person name="Makalowski W."/>
            <person name="Marzo M."/>
            <person name="Matsuda M."/>
            <person name="Matzkin L."/>
            <person name="McAllister B."/>
            <person name="McBride C.S."/>
            <person name="McKernan B."/>
            <person name="McKernan K."/>
            <person name="Mendez-Lago M."/>
            <person name="Minx P."/>
            <person name="Mollenhauer M.U."/>
            <person name="Montooth K."/>
            <person name="Mount S.M."/>
            <person name="Mu X."/>
            <person name="Myers E."/>
            <person name="Negre B."/>
            <person name="Newfeld S."/>
            <person name="Nielsen R."/>
            <person name="Noor M.A."/>
            <person name="O'Grady P."/>
            <person name="Pachter L."/>
            <person name="Papaceit M."/>
            <person name="Parisi M.J."/>
            <person name="Parisi M."/>
            <person name="Parts L."/>
            <person name="Pedersen J.S."/>
            <person name="Pesole G."/>
            <person name="Phillippy A.M."/>
            <person name="Ponting C.P."/>
            <person name="Pop M."/>
            <person name="Porcelli D."/>
            <person name="Powell J.R."/>
            <person name="Prohaska S."/>
            <person name="Pruitt K."/>
            <person name="Puig M."/>
            <person name="Quesneville H."/>
            <person name="Ram K.R."/>
            <person name="Rand D."/>
            <person name="Rasmussen M.D."/>
            <person name="Reed L.K."/>
            <person name="Reenan R."/>
            <person name="Reily A."/>
            <person name="Remington K.A."/>
            <person name="Rieger T.T."/>
            <person name="Ritchie M.G."/>
            <person name="Robin C."/>
            <person name="Rogers Y.H."/>
            <person name="Rohde C."/>
            <person name="Rozas J."/>
            <person name="Rubenfield M.J."/>
            <person name="Ruiz A."/>
            <person name="Russo S."/>
            <person name="Salzberg S.L."/>
            <person name="Sanchez-Gracia A."/>
            <person name="Saranga D.J."/>
            <person name="Sato H."/>
            <person name="Schaeffer S.W."/>
            <person name="Schatz M.C."/>
            <person name="Schlenke T."/>
            <person name="Schwartz R."/>
            <person name="Segarra C."/>
            <person name="Singh R.S."/>
            <person name="Sirot L."/>
            <person name="Sirota M."/>
            <person name="Sisneros N.B."/>
            <person name="Smith C.D."/>
            <person name="Smith T.F."/>
            <person name="Spieth J."/>
            <person name="Stage D.E."/>
            <person name="Stark A."/>
            <person name="Stephan W."/>
            <person name="Strausberg R.L."/>
            <person name="Strempel S."/>
            <person name="Sturgill D."/>
            <person name="Sutton G."/>
            <person name="Sutton G.G."/>
            <person name="Tao W."/>
            <person name="Teichmann S."/>
            <person name="Tobari Y.N."/>
            <person name="Tomimura Y."/>
            <person name="Tsolas J.M."/>
            <person name="Valente V.L."/>
            <person name="Venter E."/>
            <person name="Venter J.C."/>
            <person name="Vicario S."/>
            <person name="Vieira F.G."/>
            <person name="Vilella A.J."/>
            <person name="Villasante A."/>
            <person name="Walenz B."/>
            <person name="Wang J."/>
            <person name="Wasserman M."/>
            <person name="Watts T."/>
            <person name="Wilson D."/>
            <person name="Wilson R.K."/>
            <person name="Wing R.A."/>
            <person name="Wolfner M.F."/>
            <person name="Wong A."/>
            <person name="Wong G.K."/>
            <person name="Wu C.I."/>
            <person name="Wu G."/>
            <person name="Yamamoto D."/>
            <person name="Yang H.P."/>
            <person name="Yang S.P."/>
            <person name="Yorke J.A."/>
            <person name="Yoshida K."/>
            <person name="Zdobnov E."/>
            <person name="Zhang P."/>
            <person name="Zhang Y."/>
            <person name="Zimin A.V."/>
            <person name="Baldwin J."/>
            <person name="Abdouelleil A."/>
            <person name="Abdulkadir J."/>
            <person name="Abebe A."/>
            <person name="Abera B."/>
            <person name="Abreu J."/>
            <person name="Acer S.C."/>
            <person name="Aftuck L."/>
            <person name="Alexander A."/>
            <person name="An P."/>
            <person name="Anderson E."/>
            <person name="Anderson S."/>
            <person name="Arachi H."/>
            <person name="Azer M."/>
            <person name="Bachantsang P."/>
            <person name="Barry A."/>
            <person name="Bayul T."/>
            <person name="Berlin A."/>
            <person name="Bessette D."/>
            <person name="Bloom T."/>
            <person name="Blye J."/>
            <person name="Boguslavskiy L."/>
            <person name="Bonnet C."/>
            <person name="Boukhgalter B."/>
            <person name="Bourzgui I."/>
            <person name="Brown A."/>
            <person name="Cahill P."/>
            <person name="Channer S."/>
            <person name="Cheshatsang Y."/>
            <person name="Chuda L."/>
            <person name="Citroen M."/>
            <person name="Collymore A."/>
            <person name="Cooke P."/>
            <person name="Costello M."/>
            <person name="D'Aco K."/>
            <person name="Daza R."/>
            <person name="De Haan G."/>
            <person name="DeGray S."/>
            <person name="DeMaso C."/>
            <person name="Dhargay N."/>
            <person name="Dooley K."/>
            <person name="Dooley E."/>
            <person name="Doricent M."/>
            <person name="Dorje P."/>
            <person name="Dorjee K."/>
            <person name="Dupes A."/>
            <person name="Elong R."/>
            <person name="Falk J."/>
            <person name="Farina A."/>
            <person name="Faro S."/>
            <person name="Ferguson D."/>
            <person name="Fisher S."/>
            <person name="Foley C.D."/>
            <person name="Franke A."/>
            <person name="Friedrich D."/>
            <person name="Gadbois L."/>
            <person name="Gearin G."/>
            <person name="Gearin C.R."/>
            <person name="Giannoukos G."/>
            <person name="Goode T."/>
            <person name="Graham J."/>
            <person name="Grandbois E."/>
            <person name="Grewal S."/>
            <person name="Gyaltsen K."/>
            <person name="Hafez N."/>
            <person name="Hagos B."/>
            <person name="Hall J."/>
            <person name="Henson C."/>
            <person name="Hollinger A."/>
            <person name="Honan T."/>
            <person name="Huard M.D."/>
            <person name="Hughes L."/>
            <person name="Hurhula B."/>
            <person name="Husby M.E."/>
            <person name="Kamat A."/>
            <person name="Kanga B."/>
            <person name="Kashin S."/>
            <person name="Khazanovich D."/>
            <person name="Kisner P."/>
            <person name="Lance K."/>
            <person name="Lara M."/>
            <person name="Lee W."/>
            <person name="Lennon N."/>
            <person name="Letendre F."/>
            <person name="LeVine R."/>
            <person name="Lipovsky A."/>
            <person name="Liu X."/>
            <person name="Liu J."/>
            <person name="Liu S."/>
            <person name="Lokyitsang T."/>
            <person name="Lokyitsang Y."/>
            <person name="Lubonja R."/>
            <person name="Lui A."/>
            <person name="MacDonald P."/>
            <person name="Magnisalis V."/>
            <person name="Maru K."/>
            <person name="Matthews C."/>
            <person name="McCusker W."/>
            <person name="McDonough S."/>
            <person name="Mehta T."/>
            <person name="Meldrim J."/>
            <person name="Meneus L."/>
            <person name="Mihai O."/>
            <person name="Mihalev A."/>
            <person name="Mihova T."/>
            <person name="Mittelman R."/>
            <person name="Mlenga V."/>
            <person name="Montmayeur A."/>
            <person name="Mulrain L."/>
            <person name="Navidi A."/>
            <person name="Naylor J."/>
            <person name="Negash T."/>
            <person name="Nguyen T."/>
            <person name="Nguyen N."/>
            <person name="Nicol R."/>
            <person name="Norbu C."/>
            <person name="Norbu N."/>
            <person name="Novod N."/>
            <person name="O'Neill B."/>
            <person name="Osman S."/>
            <person name="Markiewicz E."/>
            <person name="Oyono O.L."/>
            <person name="Patti C."/>
            <person name="Phunkhang P."/>
            <person name="Pierre F."/>
            <person name="Priest M."/>
            <person name="Raghuraman S."/>
            <person name="Rege F."/>
            <person name="Reyes R."/>
            <person name="Rise C."/>
            <person name="Rogov P."/>
            <person name="Ross K."/>
            <person name="Ryan E."/>
            <person name="Settipalli S."/>
            <person name="Shea T."/>
            <person name="Sherpa N."/>
            <person name="Shi L."/>
            <person name="Shih D."/>
            <person name="Sparrow T."/>
            <person name="Spaulding J."/>
            <person name="Stalker J."/>
            <person name="Stange-Thomann N."/>
            <person name="Stavropoulos S."/>
            <person name="Stone C."/>
            <person name="Strader C."/>
            <person name="Tesfaye S."/>
            <person name="Thomson T."/>
            <person name="Thoulutsang Y."/>
            <person name="Thoulutsang D."/>
            <person name="Topham K."/>
            <person name="Topping I."/>
            <person name="Tsamla T."/>
            <person name="Vassiliev H."/>
            <person name="Vo A."/>
            <person name="Wangchuk T."/>
            <person name="Wangdi T."/>
            <person name="Weiand M."/>
            <person name="Wilkinson J."/>
            <person name="Wilson A."/>
            <person name="Yadav S."/>
            <person name="Young G."/>
            <person name="Yu Q."/>
            <person name="Zembek L."/>
            <person name="Zhong D."/>
            <person name="Zimmer A."/>
            <person name="Zwirko Z."/>
            <person name="Jaffe D.B."/>
            <person name="Alvarez P."/>
            <person name="Brockman W."/>
            <person name="Butler J."/>
            <person name="Chin C."/>
            <person name="Gnerre S."/>
            <person name="Grabherr M."/>
            <person name="Kleber M."/>
            <person name="Mauceli E."/>
            <person name="MacCallum I."/>
        </authorList>
    </citation>
    <scope>NUCLEOTIDE SEQUENCE [LARGE SCALE GENOMIC DNA]</scope>
    <source>
        <strain evidence="4">Tucson 15287-2541.00</strain>
    </source>
</reference>
<organism evidence="4">
    <name type="scientific">Drosophila grimshawi</name>
    <name type="common">Hawaiian fruit fly</name>
    <name type="synonym">Idiomyia grimshawi</name>
    <dbReference type="NCBI Taxonomy" id="7222"/>
    <lineage>
        <taxon>Eukaryota</taxon>
        <taxon>Metazoa</taxon>
        <taxon>Ecdysozoa</taxon>
        <taxon>Arthropoda</taxon>
        <taxon>Hexapoda</taxon>
        <taxon>Insecta</taxon>
        <taxon>Pterygota</taxon>
        <taxon>Neoptera</taxon>
        <taxon>Endopterygota</taxon>
        <taxon>Diptera</taxon>
        <taxon>Brachycera</taxon>
        <taxon>Muscomorpha</taxon>
        <taxon>Ephydroidea</taxon>
        <taxon>Drosophilidae</taxon>
        <taxon>Drosophila</taxon>
        <taxon>Hawaiian Drosophila</taxon>
    </lineage>
</organism>
<evidence type="ECO:0000256" key="2">
    <source>
        <dbReference type="SAM" id="SignalP"/>
    </source>
</evidence>
<dbReference type="AlphaFoldDB" id="B4J937"/>
<dbReference type="Proteomes" id="UP000001070">
    <property type="component" value="Unassembled WGS sequence"/>
</dbReference>
<name>B4J937_DROGR</name>
<dbReference type="InParanoid" id="B4J937"/>
<accession>B4J937</accession>
<feature type="signal peptide" evidence="2">
    <location>
        <begin position="1"/>
        <end position="16"/>
    </location>
</feature>
<feature type="chain" id="PRO_5002808591" evidence="2">
    <location>
        <begin position="17"/>
        <end position="94"/>
    </location>
</feature>
<sequence>MKLLFVVLLCVAVASAQLGGLGIFGNAANRVQEGANPILSSVPIFGDFLKQSTQAFTGLLGGGMQQQQQQQPQQQQPQQQQPQQQQPQQNQQMG</sequence>
<keyword evidence="2" id="KW-0732">Signal</keyword>
<keyword evidence="4" id="KW-1185">Reference proteome</keyword>
<dbReference type="KEGG" id="dgr:6561122"/>
<dbReference type="EMBL" id="CH916367">
    <property type="protein sequence ID" value="EDW01386.1"/>
    <property type="molecule type" value="Genomic_DNA"/>
</dbReference>
<protein>
    <submittedName>
        <fullName evidence="3">GH21410</fullName>
    </submittedName>
</protein>
<evidence type="ECO:0000256" key="1">
    <source>
        <dbReference type="SAM" id="MobiDB-lite"/>
    </source>
</evidence>
<feature type="region of interest" description="Disordered" evidence="1">
    <location>
        <begin position="61"/>
        <end position="94"/>
    </location>
</feature>
<evidence type="ECO:0000313" key="4">
    <source>
        <dbReference type="Proteomes" id="UP000001070"/>
    </source>
</evidence>
<evidence type="ECO:0000313" key="3">
    <source>
        <dbReference type="EMBL" id="EDW01386.1"/>
    </source>
</evidence>